<evidence type="ECO:0000313" key="3">
    <source>
        <dbReference type="Proteomes" id="UP000639859"/>
    </source>
</evidence>
<keyword evidence="1" id="KW-0472">Membrane</keyword>
<accession>A0ABS0SYS0</accession>
<feature type="transmembrane region" description="Helical" evidence="1">
    <location>
        <begin position="12"/>
        <end position="31"/>
    </location>
</feature>
<evidence type="ECO:0000313" key="2">
    <source>
        <dbReference type="EMBL" id="MBI1684773.1"/>
    </source>
</evidence>
<organism evidence="2 3">
    <name type="scientific">Caulobacter hibisci</name>
    <dbReference type="NCBI Taxonomy" id="2035993"/>
    <lineage>
        <taxon>Bacteria</taxon>
        <taxon>Pseudomonadati</taxon>
        <taxon>Pseudomonadota</taxon>
        <taxon>Alphaproteobacteria</taxon>
        <taxon>Caulobacterales</taxon>
        <taxon>Caulobacteraceae</taxon>
        <taxon>Caulobacter</taxon>
    </lineage>
</organism>
<keyword evidence="1" id="KW-1133">Transmembrane helix</keyword>
<gene>
    <name evidence="2" type="ORF">I4Q42_13955</name>
</gene>
<evidence type="ECO:0008006" key="4">
    <source>
        <dbReference type="Google" id="ProtNLM"/>
    </source>
</evidence>
<dbReference type="EMBL" id="JADWOX010000009">
    <property type="protein sequence ID" value="MBI1684773.1"/>
    <property type="molecule type" value="Genomic_DNA"/>
</dbReference>
<proteinExistence type="predicted"/>
<reference evidence="2 3" key="1">
    <citation type="submission" date="2020-11" db="EMBL/GenBank/DDBJ databases">
        <title>genome sequence of strain KACC 18849.</title>
        <authorList>
            <person name="Gao J."/>
            <person name="Zhang X."/>
        </authorList>
    </citation>
    <scope>NUCLEOTIDE SEQUENCE [LARGE SCALE GENOMIC DNA]</scope>
    <source>
        <strain evidence="2 3">KACC 18849</strain>
    </source>
</reference>
<dbReference type="RefSeq" id="WP_198576693.1">
    <property type="nucleotide sequence ID" value="NZ_JADWOX010000009.1"/>
</dbReference>
<dbReference type="Proteomes" id="UP000639859">
    <property type="component" value="Unassembled WGS sequence"/>
</dbReference>
<comment type="caution">
    <text evidence="2">The sequence shown here is derived from an EMBL/GenBank/DDBJ whole genome shotgun (WGS) entry which is preliminary data.</text>
</comment>
<keyword evidence="1" id="KW-0812">Transmembrane</keyword>
<sequence length="176" mass="19102">MTAVETLRAPRLPRGFLIGPLILALLVGLVALVPTPWFIRLGALAVAGLIVGVALVLALPPPWLELDDDGFTAHRRLGRDRRVAWADIERFEIGRTPKPHPALRVLIAVPVFFLTVLSSAGTMDVDVSDTSTDAIVWRKAGSTRTRPDGWITDTYGLAREALLERLEARLAGVRGG</sequence>
<evidence type="ECO:0000256" key="1">
    <source>
        <dbReference type="SAM" id="Phobius"/>
    </source>
</evidence>
<name>A0ABS0SYS0_9CAUL</name>
<feature type="transmembrane region" description="Helical" evidence="1">
    <location>
        <begin position="37"/>
        <end position="59"/>
    </location>
</feature>
<keyword evidence="3" id="KW-1185">Reference proteome</keyword>
<protein>
    <recommendedName>
        <fullName evidence="4">PH domain-containing protein</fullName>
    </recommendedName>
</protein>
<feature type="transmembrane region" description="Helical" evidence="1">
    <location>
        <begin position="102"/>
        <end position="121"/>
    </location>
</feature>